<dbReference type="EMBL" id="WUMV01000008">
    <property type="protein sequence ID" value="MXN66902.1"/>
    <property type="molecule type" value="Genomic_DNA"/>
</dbReference>
<dbReference type="InterPro" id="IPR043129">
    <property type="entry name" value="ATPase_NBD"/>
</dbReference>
<keyword evidence="1" id="KW-0418">Kinase</keyword>
<name>A0A7X3S9I8_9HYPH</name>
<dbReference type="Pfam" id="PF05035">
    <property type="entry name" value="DGOK"/>
    <property type="match status" value="1"/>
</dbReference>
<protein>
    <submittedName>
        <fullName evidence="1">2-dehydro-3-deoxygalactonokinase</fullName>
    </submittedName>
</protein>
<dbReference type="InterPro" id="IPR007729">
    <property type="entry name" value="DGOK"/>
</dbReference>
<organism evidence="1 2">
    <name type="scientific">Stappia sediminis</name>
    <dbReference type="NCBI Taxonomy" id="2692190"/>
    <lineage>
        <taxon>Bacteria</taxon>
        <taxon>Pseudomonadati</taxon>
        <taxon>Pseudomonadota</taxon>
        <taxon>Alphaproteobacteria</taxon>
        <taxon>Hyphomicrobiales</taxon>
        <taxon>Stappiaceae</taxon>
        <taxon>Stappia</taxon>
    </lineage>
</organism>
<keyword evidence="2" id="KW-1185">Reference proteome</keyword>
<accession>A0A7X3S9I8</accession>
<dbReference type="InterPro" id="IPR042258">
    <property type="entry name" value="DGOK_N"/>
</dbReference>
<dbReference type="InterPro" id="IPR042257">
    <property type="entry name" value="DGOK_C"/>
</dbReference>
<reference evidence="1 2" key="1">
    <citation type="submission" date="2019-12" db="EMBL/GenBank/DDBJ databases">
        <authorList>
            <person name="Li M."/>
        </authorList>
    </citation>
    <scope>NUCLEOTIDE SEQUENCE [LARGE SCALE GENOMIC DNA]</scope>
    <source>
        <strain evidence="1 2">GBMRC 2046</strain>
    </source>
</reference>
<sequence>MTAGTRYICVDWGTSNLRIWLMEADGTVIAERRAAEGMQTLSREDYEPALQRHLTSLCEGGHAPVANPKIMVCGMAGARQGWLEAPYADLPAELENLSEKAIRVPNRLGADIRIMSGIARRDAARPDVMRGEETQLLGLAAASGKAAFTGTVVMPGTHSKWVEIADGRVTDFSTSMTGELFALLSANSILRHSIGGAKPGSDPMSDGFRRGLDRAIDRDIGLSRGLFALRADALLFDIAGDETADALSGFLIGREIMDTLGSRRPDKVTLVADEAIGGLYAAAFERLSIRAEPAQAGTLTQTGLLAAAKTIWPG</sequence>
<gene>
    <name evidence="1" type="ORF">GR183_18460</name>
</gene>
<dbReference type="GO" id="GO:0008671">
    <property type="term" value="F:2-dehydro-3-deoxygalactonokinase activity"/>
    <property type="evidence" value="ECO:0007669"/>
    <property type="project" value="InterPro"/>
</dbReference>
<dbReference type="CDD" id="cd24012">
    <property type="entry name" value="ASKHA_NBD_KDGal-kinase"/>
    <property type="match status" value="1"/>
</dbReference>
<proteinExistence type="predicted"/>
<dbReference type="Gene3D" id="3.30.420.300">
    <property type="entry name" value="2-keto-3-deoxy-galactonokinase, substrate binding domain"/>
    <property type="match status" value="1"/>
</dbReference>
<dbReference type="GO" id="GO:0034194">
    <property type="term" value="P:D-galactonate catabolic process"/>
    <property type="evidence" value="ECO:0007669"/>
    <property type="project" value="InterPro"/>
</dbReference>
<dbReference type="RefSeq" id="WP_160777133.1">
    <property type="nucleotide sequence ID" value="NZ_WUMV01000008.1"/>
</dbReference>
<dbReference type="AlphaFoldDB" id="A0A7X3S9I8"/>
<evidence type="ECO:0000313" key="1">
    <source>
        <dbReference type="EMBL" id="MXN66902.1"/>
    </source>
</evidence>
<dbReference type="Proteomes" id="UP000433101">
    <property type="component" value="Unassembled WGS sequence"/>
</dbReference>
<dbReference type="Gene3D" id="3.30.420.310">
    <property type="entry name" value="2-keto-3-deoxy-galactonokinase, C-terminal domain"/>
    <property type="match status" value="1"/>
</dbReference>
<dbReference type="SUPFAM" id="SSF53067">
    <property type="entry name" value="Actin-like ATPase domain"/>
    <property type="match status" value="1"/>
</dbReference>
<keyword evidence="1" id="KW-0808">Transferase</keyword>
<evidence type="ECO:0000313" key="2">
    <source>
        <dbReference type="Proteomes" id="UP000433101"/>
    </source>
</evidence>
<comment type="caution">
    <text evidence="1">The sequence shown here is derived from an EMBL/GenBank/DDBJ whole genome shotgun (WGS) entry which is preliminary data.</text>
</comment>